<dbReference type="PROSITE" id="PS50048">
    <property type="entry name" value="ZN2_CY6_FUNGAL_2"/>
    <property type="match status" value="1"/>
</dbReference>
<gene>
    <name evidence="5" type="ORF">MVEN_02049600</name>
</gene>
<feature type="region of interest" description="Disordered" evidence="3">
    <location>
        <begin position="1"/>
        <end position="30"/>
    </location>
</feature>
<sequence length="758" mass="85821">MSTERSDRDRDRGLMDSTTEPKSKKRRTPGACDTCKRRKIRCDSGQMPGNRCTNCITSGLDCTHAEIMKTLGSAKGYVESLETRLEKMEKLLNKLLPGIDFTEQLEQEDEPGLLDTGGSLPRNDADHLLGAIKKLTLNPEEHRFFGKSSGIQFVQTALNFKSHFTGPQNMSGPPLPKRRNEYWEPVQWLLPTPDEEDNPQYTFPDADLIPALLELYFTEVNCYYPILHRPTFERKVKDHLHLRDHRFAATLLMACSLGARHSEDPRVCLEGLDNQHTAGWKWHNQVRVIPKHLIYKPNLYELQTIALSSLFLLAISPVAWNQIGFGLRRAQDVGAHRRMKQSHPTAEHEQWKRVFWVLLCLDWLTGTATGRPLAMHDQDYDQELPVDRRTNRLKSATFICYAKLLEIQASVTNTIYSPRRPRDLGGRPFPPSSDAANIIAFDSQLNSWLLEIPPHLVWDPERKNLLHFNQSALLYAGFYHVQIMVHRPYIPAPLEASRPGALPSLAICTNAARSCARIIHAQDNLGIEPNQSMLPAAFTSAIVLLLNTWSGKRSGFTYNPAKEMEDVYKCMKMLTKAEKRYQAAGRFNDILVRLISVGDMTSEGPFSKPFLEHTAPPAPQRGYEPSMFINQPHPPGADPAASKWPTPVTQELIQDFNTSNEQVEDVLRSKLRSSVALETFSENSVFSSYADNSKDSRPYGAPDIEQFMRMDPQQFASSDMPTDTDVMSMWTATSGFQLADWAPYIMNDGTAPPPTRWV</sequence>
<dbReference type="SUPFAM" id="SSF57701">
    <property type="entry name" value="Zn2/Cys6 DNA-binding domain"/>
    <property type="match status" value="1"/>
</dbReference>
<proteinExistence type="predicted"/>
<dbReference type="GO" id="GO:0003677">
    <property type="term" value="F:DNA binding"/>
    <property type="evidence" value="ECO:0007669"/>
    <property type="project" value="InterPro"/>
</dbReference>
<dbReference type="InterPro" id="IPR050987">
    <property type="entry name" value="AtrR-like"/>
</dbReference>
<dbReference type="PANTHER" id="PTHR46910">
    <property type="entry name" value="TRANSCRIPTION FACTOR PDR1"/>
    <property type="match status" value="1"/>
</dbReference>
<dbReference type="InterPro" id="IPR036864">
    <property type="entry name" value="Zn2-C6_fun-type_DNA-bd_sf"/>
</dbReference>
<dbReference type="SMART" id="SM00066">
    <property type="entry name" value="GAL4"/>
    <property type="match status" value="1"/>
</dbReference>
<dbReference type="AlphaFoldDB" id="A0A8H6XBY2"/>
<dbReference type="InterPro" id="IPR001138">
    <property type="entry name" value="Zn2Cys6_DnaBD"/>
</dbReference>
<evidence type="ECO:0000256" key="3">
    <source>
        <dbReference type="SAM" id="MobiDB-lite"/>
    </source>
</evidence>
<keyword evidence="1" id="KW-0479">Metal-binding</keyword>
<dbReference type="CDD" id="cd00067">
    <property type="entry name" value="GAL4"/>
    <property type="match status" value="1"/>
</dbReference>
<dbReference type="PROSITE" id="PS00463">
    <property type="entry name" value="ZN2_CY6_FUNGAL_1"/>
    <property type="match status" value="1"/>
</dbReference>
<organism evidence="5 6">
    <name type="scientific">Mycena venus</name>
    <dbReference type="NCBI Taxonomy" id="2733690"/>
    <lineage>
        <taxon>Eukaryota</taxon>
        <taxon>Fungi</taxon>
        <taxon>Dikarya</taxon>
        <taxon>Basidiomycota</taxon>
        <taxon>Agaricomycotina</taxon>
        <taxon>Agaricomycetes</taxon>
        <taxon>Agaricomycetidae</taxon>
        <taxon>Agaricales</taxon>
        <taxon>Marasmiineae</taxon>
        <taxon>Mycenaceae</taxon>
        <taxon>Mycena</taxon>
    </lineage>
</organism>
<dbReference type="Proteomes" id="UP000620124">
    <property type="component" value="Unassembled WGS sequence"/>
</dbReference>
<dbReference type="InterPro" id="IPR007219">
    <property type="entry name" value="XnlR_reg_dom"/>
</dbReference>
<accession>A0A8H6XBY2</accession>
<dbReference type="GO" id="GO:0008270">
    <property type="term" value="F:zinc ion binding"/>
    <property type="evidence" value="ECO:0007669"/>
    <property type="project" value="InterPro"/>
</dbReference>
<evidence type="ECO:0000259" key="4">
    <source>
        <dbReference type="PROSITE" id="PS50048"/>
    </source>
</evidence>
<evidence type="ECO:0000313" key="5">
    <source>
        <dbReference type="EMBL" id="KAF7338243.1"/>
    </source>
</evidence>
<protein>
    <submittedName>
        <fullName evidence="5">Zn(2)-C6 fungal-type domain-containing protein</fullName>
    </submittedName>
</protein>
<evidence type="ECO:0000256" key="2">
    <source>
        <dbReference type="ARBA" id="ARBA00023242"/>
    </source>
</evidence>
<evidence type="ECO:0000256" key="1">
    <source>
        <dbReference type="ARBA" id="ARBA00022723"/>
    </source>
</evidence>
<dbReference type="GO" id="GO:0006351">
    <property type="term" value="P:DNA-templated transcription"/>
    <property type="evidence" value="ECO:0007669"/>
    <property type="project" value="InterPro"/>
</dbReference>
<dbReference type="OrthoDB" id="4456959at2759"/>
<dbReference type="Pfam" id="PF00172">
    <property type="entry name" value="Zn_clus"/>
    <property type="match status" value="1"/>
</dbReference>
<feature type="domain" description="Zn(2)-C6 fungal-type" evidence="4">
    <location>
        <begin position="31"/>
        <end position="64"/>
    </location>
</feature>
<dbReference type="Pfam" id="PF04082">
    <property type="entry name" value="Fungal_trans"/>
    <property type="match status" value="1"/>
</dbReference>
<dbReference type="CDD" id="cd12148">
    <property type="entry name" value="fungal_TF_MHR"/>
    <property type="match status" value="1"/>
</dbReference>
<dbReference type="PANTHER" id="PTHR46910:SF38">
    <property type="entry name" value="ZN(2)-C6 FUNGAL-TYPE DOMAIN-CONTAINING PROTEIN"/>
    <property type="match status" value="1"/>
</dbReference>
<evidence type="ECO:0000313" key="6">
    <source>
        <dbReference type="Proteomes" id="UP000620124"/>
    </source>
</evidence>
<reference evidence="5" key="1">
    <citation type="submission" date="2020-05" db="EMBL/GenBank/DDBJ databases">
        <title>Mycena genomes resolve the evolution of fungal bioluminescence.</title>
        <authorList>
            <person name="Tsai I.J."/>
        </authorList>
    </citation>
    <scope>NUCLEOTIDE SEQUENCE</scope>
    <source>
        <strain evidence="5">CCC161011</strain>
    </source>
</reference>
<dbReference type="EMBL" id="JACAZI010000021">
    <property type="protein sequence ID" value="KAF7338243.1"/>
    <property type="molecule type" value="Genomic_DNA"/>
</dbReference>
<comment type="caution">
    <text evidence="5">The sequence shown here is derived from an EMBL/GenBank/DDBJ whole genome shotgun (WGS) entry which is preliminary data.</text>
</comment>
<keyword evidence="2" id="KW-0539">Nucleus</keyword>
<keyword evidence="6" id="KW-1185">Reference proteome</keyword>
<dbReference type="GO" id="GO:0000981">
    <property type="term" value="F:DNA-binding transcription factor activity, RNA polymerase II-specific"/>
    <property type="evidence" value="ECO:0007669"/>
    <property type="project" value="InterPro"/>
</dbReference>
<feature type="compositionally biased region" description="Basic and acidic residues" evidence="3">
    <location>
        <begin position="1"/>
        <end position="22"/>
    </location>
</feature>
<dbReference type="Gene3D" id="4.10.240.10">
    <property type="entry name" value="Zn(2)-C6 fungal-type DNA-binding domain"/>
    <property type="match status" value="1"/>
</dbReference>
<name>A0A8H6XBY2_9AGAR</name>
<dbReference type="SMART" id="SM00906">
    <property type="entry name" value="Fungal_trans"/>
    <property type="match status" value="1"/>
</dbReference>